<dbReference type="EMBL" id="KL198018">
    <property type="protein sequence ID" value="KDQ20180.1"/>
    <property type="molecule type" value="Genomic_DNA"/>
</dbReference>
<dbReference type="Proteomes" id="UP000027195">
    <property type="component" value="Unassembled WGS sequence"/>
</dbReference>
<reference evidence="3" key="1">
    <citation type="journal article" date="2014" name="Proc. Natl. Acad. Sci. U.S.A.">
        <title>Extensive sampling of basidiomycete genomes demonstrates inadequacy of the white-rot/brown-rot paradigm for wood decay fungi.</title>
        <authorList>
            <person name="Riley R."/>
            <person name="Salamov A.A."/>
            <person name="Brown D.W."/>
            <person name="Nagy L.G."/>
            <person name="Floudas D."/>
            <person name="Held B.W."/>
            <person name="Levasseur A."/>
            <person name="Lombard V."/>
            <person name="Morin E."/>
            <person name="Otillar R."/>
            <person name="Lindquist E.A."/>
            <person name="Sun H."/>
            <person name="LaButti K.M."/>
            <person name="Schmutz J."/>
            <person name="Jabbour D."/>
            <person name="Luo H."/>
            <person name="Baker S.E."/>
            <person name="Pisabarro A.G."/>
            <person name="Walton J.D."/>
            <person name="Blanchette R.A."/>
            <person name="Henrissat B."/>
            <person name="Martin F."/>
            <person name="Cullen D."/>
            <person name="Hibbett D.S."/>
            <person name="Grigoriev I.V."/>
        </authorList>
    </citation>
    <scope>NUCLEOTIDE SEQUENCE [LARGE SCALE GENOMIC DNA]</scope>
    <source>
        <strain evidence="3">FD-172 SS1</strain>
    </source>
</reference>
<dbReference type="Pfam" id="PF22936">
    <property type="entry name" value="Pol_BBD"/>
    <property type="match status" value="1"/>
</dbReference>
<evidence type="ECO:0000259" key="1">
    <source>
        <dbReference type="Pfam" id="PF22936"/>
    </source>
</evidence>
<proteinExistence type="predicted"/>
<evidence type="ECO:0000313" key="2">
    <source>
        <dbReference type="EMBL" id="KDQ20180.1"/>
    </source>
</evidence>
<dbReference type="STRING" id="930990.A0A067MZP6"/>
<gene>
    <name evidence="2" type="ORF">BOTBODRAFT_95202</name>
</gene>
<dbReference type="InParanoid" id="A0A067MZP6"/>
<feature type="domain" description="Retrovirus-related Pol polyprotein from transposon TNT 1-94-like beta-barrel" evidence="1">
    <location>
        <begin position="1"/>
        <end position="47"/>
    </location>
</feature>
<organism evidence="2 3">
    <name type="scientific">Botryobasidium botryosum (strain FD-172 SS1)</name>
    <dbReference type="NCBI Taxonomy" id="930990"/>
    <lineage>
        <taxon>Eukaryota</taxon>
        <taxon>Fungi</taxon>
        <taxon>Dikarya</taxon>
        <taxon>Basidiomycota</taxon>
        <taxon>Agaricomycotina</taxon>
        <taxon>Agaricomycetes</taxon>
        <taxon>Cantharellales</taxon>
        <taxon>Botryobasidiaceae</taxon>
        <taxon>Botryobasidium</taxon>
    </lineage>
</organism>
<feature type="non-terminal residue" evidence="2">
    <location>
        <position position="1"/>
    </location>
</feature>
<evidence type="ECO:0000313" key="3">
    <source>
        <dbReference type="Proteomes" id="UP000027195"/>
    </source>
</evidence>
<sequence length="50" mass="5692">WTPDSGATSHMTPHRHWFSNFRPLTLKIRLADNSFIESAGVGDIEFHPTI</sequence>
<keyword evidence="3" id="KW-1185">Reference proteome</keyword>
<dbReference type="HOGENOM" id="CLU_205604_0_0_1"/>
<feature type="non-terminal residue" evidence="2">
    <location>
        <position position="50"/>
    </location>
</feature>
<dbReference type="InterPro" id="IPR054722">
    <property type="entry name" value="PolX-like_BBD"/>
</dbReference>
<accession>A0A067MZP6</accession>
<name>A0A067MZP6_BOTB1</name>
<dbReference type="OrthoDB" id="5598079at2759"/>
<protein>
    <recommendedName>
        <fullName evidence="1">Retrovirus-related Pol polyprotein from transposon TNT 1-94-like beta-barrel domain-containing protein</fullName>
    </recommendedName>
</protein>
<dbReference type="AlphaFoldDB" id="A0A067MZP6"/>